<feature type="domain" description="Spore germination GerAC-like C-terminal" evidence="9">
    <location>
        <begin position="225"/>
        <end position="387"/>
    </location>
</feature>
<gene>
    <name evidence="11" type="ORF">ACFOU2_23065</name>
</gene>
<dbReference type="Pfam" id="PF05504">
    <property type="entry name" value="Spore_GerAC"/>
    <property type="match status" value="1"/>
</dbReference>
<evidence type="ECO:0000256" key="1">
    <source>
        <dbReference type="ARBA" id="ARBA00004635"/>
    </source>
</evidence>
<feature type="chain" id="PRO_5045180386" evidence="8">
    <location>
        <begin position="24"/>
        <end position="399"/>
    </location>
</feature>
<dbReference type="InterPro" id="IPR038501">
    <property type="entry name" value="Spore_GerAC_C_sf"/>
</dbReference>
<dbReference type="EMBL" id="JBHRZT010000072">
    <property type="protein sequence ID" value="MFC3886210.1"/>
    <property type="molecule type" value="Genomic_DNA"/>
</dbReference>
<dbReference type="Gene3D" id="3.30.300.210">
    <property type="entry name" value="Nutrient germinant receptor protein C, domain 3"/>
    <property type="match status" value="1"/>
</dbReference>
<name>A0ABV8B8G0_9BACI</name>
<reference evidence="12" key="1">
    <citation type="journal article" date="2019" name="Int. J. Syst. Evol. Microbiol.">
        <title>The Global Catalogue of Microorganisms (GCM) 10K type strain sequencing project: providing services to taxonomists for standard genome sequencing and annotation.</title>
        <authorList>
            <consortium name="The Broad Institute Genomics Platform"/>
            <consortium name="The Broad Institute Genome Sequencing Center for Infectious Disease"/>
            <person name="Wu L."/>
            <person name="Ma J."/>
        </authorList>
    </citation>
    <scope>NUCLEOTIDE SEQUENCE [LARGE SCALE GENOMIC DNA]</scope>
    <source>
        <strain evidence="12">CCUG 61889</strain>
    </source>
</reference>
<dbReference type="RefSeq" id="WP_377918580.1">
    <property type="nucleotide sequence ID" value="NZ_JBHRZT010000072.1"/>
</dbReference>
<comment type="subcellular location">
    <subcellularLocation>
        <location evidence="1">Membrane</location>
        <topology evidence="1">Lipid-anchor</topology>
    </subcellularLocation>
</comment>
<comment type="similarity">
    <text evidence="2">Belongs to the GerABKC lipoprotein family.</text>
</comment>
<feature type="domain" description="Spore germination protein N-terminal" evidence="10">
    <location>
        <begin position="25"/>
        <end position="198"/>
    </location>
</feature>
<feature type="signal peptide" evidence="8">
    <location>
        <begin position="1"/>
        <end position="23"/>
    </location>
</feature>
<proteinExistence type="inferred from homology"/>
<keyword evidence="12" id="KW-1185">Reference proteome</keyword>
<keyword evidence="4 8" id="KW-0732">Signal</keyword>
<evidence type="ECO:0000313" key="12">
    <source>
        <dbReference type="Proteomes" id="UP001595752"/>
    </source>
</evidence>
<accession>A0ABV8B8G0</accession>
<evidence type="ECO:0000259" key="9">
    <source>
        <dbReference type="Pfam" id="PF05504"/>
    </source>
</evidence>
<evidence type="ECO:0000256" key="3">
    <source>
        <dbReference type="ARBA" id="ARBA00022544"/>
    </source>
</evidence>
<keyword evidence="7" id="KW-0449">Lipoprotein</keyword>
<comment type="caution">
    <text evidence="11">The sequence shown here is derived from an EMBL/GenBank/DDBJ whole genome shotgun (WGS) entry which is preliminary data.</text>
</comment>
<sequence length="399" mass="44922">MKTLKKHLLACCLANLFCLSGCWDLVELTELTVVGGVAVGRGEEAKYKLTLEVINAAELGPKKTGNSTPGVVYSMEGDDISEMFKKFNIVLSRKLILSHLQIIVISEELAEEGIDEFLDFLVRDREIRNDFNIVIAKGNKAKDILSVTYPFQKVSSLKLNTQLDTLKKDYGGDPGVRLKDFSDAVSSKGKEAILEMMEVKGDPEKGKELTNMQTEMPDALVEAVGAGIFLGDRLVGQFSIEDIRNYSIIANQLRATNYTIPCSENGVLGVRVYQAKTDVKTTYRGDRPVIDMEILLESYLESSSCKSDLDSISTYRKYDKKISDYIEEQIFQTIQKAQEKESDVFGFGEKMAIQRPRTFKKIENEWPKEFAKAEIKVNVKAKLRRAGLEKKSFEDPYEH</sequence>
<dbReference type="InterPro" id="IPR046953">
    <property type="entry name" value="Spore_GerAC-like_C"/>
</dbReference>
<evidence type="ECO:0000256" key="8">
    <source>
        <dbReference type="SAM" id="SignalP"/>
    </source>
</evidence>
<keyword evidence="3" id="KW-0309">Germination</keyword>
<evidence type="ECO:0000256" key="4">
    <source>
        <dbReference type="ARBA" id="ARBA00022729"/>
    </source>
</evidence>
<keyword evidence="6" id="KW-0564">Palmitate</keyword>
<evidence type="ECO:0000256" key="5">
    <source>
        <dbReference type="ARBA" id="ARBA00023136"/>
    </source>
</evidence>
<evidence type="ECO:0000259" key="10">
    <source>
        <dbReference type="Pfam" id="PF25198"/>
    </source>
</evidence>
<protein>
    <submittedName>
        <fullName evidence="11">Ger(X)C family spore germination protein</fullName>
    </submittedName>
</protein>
<evidence type="ECO:0000313" key="11">
    <source>
        <dbReference type="EMBL" id="MFC3886210.1"/>
    </source>
</evidence>
<evidence type="ECO:0000256" key="7">
    <source>
        <dbReference type="ARBA" id="ARBA00023288"/>
    </source>
</evidence>
<evidence type="ECO:0000256" key="2">
    <source>
        <dbReference type="ARBA" id="ARBA00007886"/>
    </source>
</evidence>
<dbReference type="PANTHER" id="PTHR35789:SF1">
    <property type="entry name" value="SPORE GERMINATION PROTEIN B3"/>
    <property type="match status" value="1"/>
</dbReference>
<organism evidence="11 12">
    <name type="scientific">Bacillus songklensis</name>
    <dbReference type="NCBI Taxonomy" id="1069116"/>
    <lineage>
        <taxon>Bacteria</taxon>
        <taxon>Bacillati</taxon>
        <taxon>Bacillota</taxon>
        <taxon>Bacilli</taxon>
        <taxon>Bacillales</taxon>
        <taxon>Bacillaceae</taxon>
        <taxon>Bacillus</taxon>
    </lineage>
</organism>
<keyword evidence="5" id="KW-0472">Membrane</keyword>
<dbReference type="InterPro" id="IPR057336">
    <property type="entry name" value="GerAC_N"/>
</dbReference>
<dbReference type="Pfam" id="PF25198">
    <property type="entry name" value="Spore_GerAC_N"/>
    <property type="match status" value="1"/>
</dbReference>
<dbReference type="InterPro" id="IPR008844">
    <property type="entry name" value="Spore_GerAC-like"/>
</dbReference>
<dbReference type="Proteomes" id="UP001595752">
    <property type="component" value="Unassembled WGS sequence"/>
</dbReference>
<dbReference type="NCBIfam" id="TIGR02887">
    <property type="entry name" value="spore_ger_x_C"/>
    <property type="match status" value="1"/>
</dbReference>
<evidence type="ECO:0000256" key="6">
    <source>
        <dbReference type="ARBA" id="ARBA00023139"/>
    </source>
</evidence>
<dbReference type="PANTHER" id="PTHR35789">
    <property type="entry name" value="SPORE GERMINATION PROTEIN B3"/>
    <property type="match status" value="1"/>
</dbReference>